<name>A0A1T2X6L1_9BACL</name>
<dbReference type="SMART" id="SM00014">
    <property type="entry name" value="acidPPc"/>
    <property type="match status" value="1"/>
</dbReference>
<gene>
    <name evidence="3" type="ORF">BVG16_21785</name>
</gene>
<dbReference type="Gene3D" id="1.20.144.10">
    <property type="entry name" value="Phosphatidic acid phosphatase type 2/haloperoxidase"/>
    <property type="match status" value="1"/>
</dbReference>
<dbReference type="Proteomes" id="UP000190188">
    <property type="component" value="Unassembled WGS sequence"/>
</dbReference>
<keyword evidence="1" id="KW-0812">Transmembrane</keyword>
<evidence type="ECO:0000313" key="4">
    <source>
        <dbReference type="Proteomes" id="UP000190188"/>
    </source>
</evidence>
<reference evidence="3 4" key="1">
    <citation type="submission" date="2017-01" db="EMBL/GenBank/DDBJ databases">
        <title>Genome analysis of Paenibacillus selenitrireducens ES3-24.</title>
        <authorList>
            <person name="Xu D."/>
            <person name="Yao R."/>
            <person name="Zheng S."/>
        </authorList>
    </citation>
    <scope>NUCLEOTIDE SEQUENCE [LARGE SCALE GENOMIC DNA]</scope>
    <source>
        <strain evidence="3 4">ES3-24</strain>
    </source>
</reference>
<evidence type="ECO:0000259" key="2">
    <source>
        <dbReference type="SMART" id="SM00014"/>
    </source>
</evidence>
<dbReference type="InterPro" id="IPR036938">
    <property type="entry name" value="PAP2/HPO_sf"/>
</dbReference>
<dbReference type="InterPro" id="IPR000326">
    <property type="entry name" value="PAP2/HPO"/>
</dbReference>
<feature type="transmembrane region" description="Helical" evidence="1">
    <location>
        <begin position="25"/>
        <end position="47"/>
    </location>
</feature>
<dbReference type="PANTHER" id="PTHR14969">
    <property type="entry name" value="SPHINGOSINE-1-PHOSPHATE PHOSPHOHYDROLASE"/>
    <property type="match status" value="1"/>
</dbReference>
<dbReference type="InterPro" id="IPR033879">
    <property type="entry name" value="UPP_Pase"/>
</dbReference>
<dbReference type="OrthoDB" id="9789113at2"/>
<organism evidence="3 4">
    <name type="scientific">Paenibacillus selenitireducens</name>
    <dbReference type="NCBI Taxonomy" id="1324314"/>
    <lineage>
        <taxon>Bacteria</taxon>
        <taxon>Bacillati</taxon>
        <taxon>Bacillota</taxon>
        <taxon>Bacilli</taxon>
        <taxon>Bacillales</taxon>
        <taxon>Paenibacillaceae</taxon>
        <taxon>Paenibacillus</taxon>
    </lineage>
</organism>
<feature type="transmembrane region" description="Helical" evidence="1">
    <location>
        <begin position="125"/>
        <end position="143"/>
    </location>
</feature>
<feature type="transmembrane region" description="Helical" evidence="1">
    <location>
        <begin position="54"/>
        <end position="76"/>
    </location>
</feature>
<dbReference type="EMBL" id="MSZX01000009">
    <property type="protein sequence ID" value="OPA75233.1"/>
    <property type="molecule type" value="Genomic_DNA"/>
</dbReference>
<keyword evidence="1" id="KW-0472">Membrane</keyword>
<dbReference type="GO" id="GO:0050380">
    <property type="term" value="F:undecaprenyl-diphosphatase activity"/>
    <property type="evidence" value="ECO:0007669"/>
    <property type="project" value="InterPro"/>
</dbReference>
<dbReference type="STRING" id="1324314.BVG16_21785"/>
<dbReference type="AlphaFoldDB" id="A0A1T2X6L1"/>
<protein>
    <submittedName>
        <fullName evidence="3">Undecaprenyl-diphosphatase</fullName>
    </submittedName>
</protein>
<sequence>MTELNYALFRMINDLGKQYTYLNPAFVFIAEYLIYALALSVAIYWFTNNRTHKMMVISGILAFILAEALGKVAGMLHYNEQPFVVLSDVNQLIDKAVNNSFPSDHTMLFFSFCTVFWLYKRSWGWIWMVIAILVGISRIWVGVHYPADVAVGIFISIFTAVATYWMVPKSRLIQQFIAMYEKVEQKVIHARSSN</sequence>
<keyword evidence="4" id="KW-1185">Reference proteome</keyword>
<evidence type="ECO:0000313" key="3">
    <source>
        <dbReference type="EMBL" id="OPA75233.1"/>
    </source>
</evidence>
<dbReference type="RefSeq" id="WP_078501308.1">
    <property type="nucleotide sequence ID" value="NZ_MSZX01000009.1"/>
</dbReference>
<feature type="transmembrane region" description="Helical" evidence="1">
    <location>
        <begin position="149"/>
        <end position="167"/>
    </location>
</feature>
<dbReference type="SUPFAM" id="SSF48317">
    <property type="entry name" value="Acid phosphatase/Vanadium-dependent haloperoxidase"/>
    <property type="match status" value="1"/>
</dbReference>
<accession>A0A1T2X6L1</accession>
<dbReference type="GO" id="GO:0005886">
    <property type="term" value="C:plasma membrane"/>
    <property type="evidence" value="ECO:0007669"/>
    <property type="project" value="InterPro"/>
</dbReference>
<dbReference type="Pfam" id="PF01569">
    <property type="entry name" value="PAP2"/>
    <property type="match status" value="1"/>
</dbReference>
<dbReference type="CDD" id="cd03385">
    <property type="entry name" value="PAP2_BcrC_like"/>
    <property type="match status" value="1"/>
</dbReference>
<comment type="caution">
    <text evidence="3">The sequence shown here is derived from an EMBL/GenBank/DDBJ whole genome shotgun (WGS) entry which is preliminary data.</text>
</comment>
<proteinExistence type="predicted"/>
<dbReference type="PANTHER" id="PTHR14969:SF13">
    <property type="entry name" value="AT30094P"/>
    <property type="match status" value="1"/>
</dbReference>
<feature type="domain" description="Phosphatidic acid phosphatase type 2/haloperoxidase" evidence="2">
    <location>
        <begin position="55"/>
        <end position="164"/>
    </location>
</feature>
<evidence type="ECO:0000256" key="1">
    <source>
        <dbReference type="SAM" id="Phobius"/>
    </source>
</evidence>
<keyword evidence="1" id="KW-1133">Transmembrane helix</keyword>